<evidence type="ECO:0000313" key="2">
    <source>
        <dbReference type="Proteomes" id="UP001482620"/>
    </source>
</evidence>
<evidence type="ECO:0000313" key="1">
    <source>
        <dbReference type="EMBL" id="MEQ2235584.1"/>
    </source>
</evidence>
<dbReference type="EMBL" id="JAHRIQ010046544">
    <property type="protein sequence ID" value="MEQ2235584.1"/>
    <property type="molecule type" value="Genomic_DNA"/>
</dbReference>
<dbReference type="Proteomes" id="UP001482620">
    <property type="component" value="Unassembled WGS sequence"/>
</dbReference>
<name>A0ABV0TS39_9TELE</name>
<comment type="caution">
    <text evidence="1">The sequence shown here is derived from an EMBL/GenBank/DDBJ whole genome shotgun (WGS) entry which is preliminary data.</text>
</comment>
<accession>A0ABV0TS39</accession>
<proteinExistence type="predicted"/>
<keyword evidence="2" id="KW-1185">Reference proteome</keyword>
<reference evidence="1 2" key="1">
    <citation type="submission" date="2021-06" db="EMBL/GenBank/DDBJ databases">
        <authorList>
            <person name="Palmer J.M."/>
        </authorList>
    </citation>
    <scope>NUCLEOTIDE SEQUENCE [LARGE SCALE GENOMIC DNA]</scope>
    <source>
        <strain evidence="2">if_2019</strain>
        <tissue evidence="1">Muscle</tissue>
    </source>
</reference>
<organism evidence="1 2">
    <name type="scientific">Ilyodon furcidens</name>
    <name type="common">goldbreast splitfin</name>
    <dbReference type="NCBI Taxonomy" id="33524"/>
    <lineage>
        <taxon>Eukaryota</taxon>
        <taxon>Metazoa</taxon>
        <taxon>Chordata</taxon>
        <taxon>Craniata</taxon>
        <taxon>Vertebrata</taxon>
        <taxon>Euteleostomi</taxon>
        <taxon>Actinopterygii</taxon>
        <taxon>Neopterygii</taxon>
        <taxon>Teleostei</taxon>
        <taxon>Neoteleostei</taxon>
        <taxon>Acanthomorphata</taxon>
        <taxon>Ovalentaria</taxon>
        <taxon>Atherinomorphae</taxon>
        <taxon>Cyprinodontiformes</taxon>
        <taxon>Goodeidae</taxon>
        <taxon>Ilyodon</taxon>
    </lineage>
</organism>
<protein>
    <submittedName>
        <fullName evidence="1">Uncharacterized protein</fullName>
    </submittedName>
</protein>
<gene>
    <name evidence="1" type="ORF">ILYODFUR_003827</name>
</gene>
<sequence>MGLGIPLYYDANIVVKDQYLHATDSIPVHLQFCKRFREHLHKKCFKWLFKVALVKSHLKPFLDYNVLFSPAIQLDPAVQQKGEETCFYTSPSSTCEPPYCKCPINSSS</sequence>